<feature type="transmembrane region" description="Helical" evidence="7">
    <location>
        <begin position="362"/>
        <end position="381"/>
    </location>
</feature>
<gene>
    <name evidence="8" type="ORF">DSTB1V02_LOCUS7522</name>
</gene>
<dbReference type="OrthoDB" id="201595at2759"/>
<proteinExistence type="inferred from homology"/>
<dbReference type="Proteomes" id="UP000677054">
    <property type="component" value="Unassembled WGS sequence"/>
</dbReference>
<dbReference type="Pfam" id="PF01062">
    <property type="entry name" value="Bestrophin"/>
    <property type="match status" value="2"/>
</dbReference>
<keyword evidence="2 7" id="KW-0812">Transmembrane</keyword>
<keyword evidence="4 7" id="KW-0472">Membrane</keyword>
<evidence type="ECO:0000256" key="4">
    <source>
        <dbReference type="ARBA" id="ARBA00023136"/>
    </source>
</evidence>
<evidence type="ECO:0000256" key="6">
    <source>
        <dbReference type="SAM" id="MobiDB-lite"/>
    </source>
</evidence>
<dbReference type="EMBL" id="LR901062">
    <property type="protein sequence ID" value="CAD7247697.1"/>
    <property type="molecule type" value="Genomic_DNA"/>
</dbReference>
<evidence type="ECO:0008006" key="10">
    <source>
        <dbReference type="Google" id="ProtNLM"/>
    </source>
</evidence>
<dbReference type="AlphaFoldDB" id="A0A7R9A4A2"/>
<feature type="transmembrane region" description="Helical" evidence="7">
    <location>
        <begin position="323"/>
        <end position="341"/>
    </location>
</feature>
<organism evidence="8">
    <name type="scientific">Darwinula stevensoni</name>
    <dbReference type="NCBI Taxonomy" id="69355"/>
    <lineage>
        <taxon>Eukaryota</taxon>
        <taxon>Metazoa</taxon>
        <taxon>Ecdysozoa</taxon>
        <taxon>Arthropoda</taxon>
        <taxon>Crustacea</taxon>
        <taxon>Oligostraca</taxon>
        <taxon>Ostracoda</taxon>
        <taxon>Podocopa</taxon>
        <taxon>Podocopida</taxon>
        <taxon>Darwinulocopina</taxon>
        <taxon>Darwinuloidea</taxon>
        <taxon>Darwinulidae</taxon>
        <taxon>Darwinula</taxon>
    </lineage>
</organism>
<evidence type="ECO:0000256" key="2">
    <source>
        <dbReference type="ARBA" id="ARBA00022692"/>
    </source>
</evidence>
<comment type="similarity">
    <text evidence="5">Belongs to the anion channel-forming bestrophin (TC 1.A.46) family. Calcium-sensitive chloride channel subfamily.</text>
</comment>
<dbReference type="GO" id="GO:0016020">
    <property type="term" value="C:membrane"/>
    <property type="evidence" value="ECO:0007669"/>
    <property type="project" value="UniProtKB-SubCell"/>
</dbReference>
<comment type="subcellular location">
    <subcellularLocation>
        <location evidence="1">Membrane</location>
    </subcellularLocation>
</comment>
<sequence length="779" mass="89755">MENQKEVIGLMEEGERLMMQAMVGKNMRSMFWVPHMWAASILQKAREEQLIGSDMGLRSILDTLSAFRRACSVCHHVDYIQVPLVYSQVVTIACYSFYSAALLGSQFIDSDTEKVIDIYVPVITLFQLVLYVGWLKVAESLINPYGENDDDFDLNWLIDRHINVSHVMGNGLNRDFKRYTWEEMFPWLFNKSLAPKPLLLAFAHKMDMDITSKGQSGEDKGRLPNDPAVLQGTTLMRIMRGHLAEDPSDAEPPPPPPLILQTNTSIPELDPDEKDFLLESRHSCPTMPVTYNNVVATSSKFGCFWRLLFKWKGSVYKLVWPDLLVWLILYYIISIVYRVGLDEDQRKVFEKIAIYCHKFSEFIPLTFLMGFYVTTVVNRWWQHWDALPWPDNTAVFVTVYLEGQASISSFQQLSKTMRRTIMRYMNLAMVHAFSLISVPVQKRFPTLQHLVTAGLLEENELPILDKMSKSVKKIYWMPLVWAATLATKARREGKIRDDMALRGILDHIVEYRRRCGRSLHIDLINVPLVYSQVVTLAAYSFFASCLFGRQFINHENLPLDIYVPVFTICQFLFYMGWLKVAETLINPFGEDDDDFDLNWLIDRHVKVSYMIVDGMHEEHPELTKDQYWDQMFPECLPYNEDVLPKMEPVNSAQNLTECGVEDTDPLVAPESRPRLKHAISEPAGYKANVTRSWSLLSPVRRSQSLSYSQSIRRFFQRHKRTPTGSCTPLPTLREDPNEEALEEGNGQNLQESQSHTNVAFAQDDSAIDGVMHELRTPPV</sequence>
<evidence type="ECO:0000256" key="1">
    <source>
        <dbReference type="ARBA" id="ARBA00004370"/>
    </source>
</evidence>
<feature type="region of interest" description="Disordered" evidence="6">
    <location>
        <begin position="718"/>
        <end position="754"/>
    </location>
</feature>
<dbReference type="InterPro" id="IPR000615">
    <property type="entry name" value="Bestrophin"/>
</dbReference>
<dbReference type="PANTHER" id="PTHR10736">
    <property type="entry name" value="BESTROPHIN"/>
    <property type="match status" value="1"/>
</dbReference>
<dbReference type="GO" id="GO:0005254">
    <property type="term" value="F:chloride channel activity"/>
    <property type="evidence" value="ECO:0007669"/>
    <property type="project" value="InterPro"/>
</dbReference>
<evidence type="ECO:0000256" key="5">
    <source>
        <dbReference type="ARBA" id="ARBA00034769"/>
    </source>
</evidence>
<evidence type="ECO:0000313" key="9">
    <source>
        <dbReference type="Proteomes" id="UP000677054"/>
    </source>
</evidence>
<feature type="transmembrane region" description="Helical" evidence="7">
    <location>
        <begin position="559"/>
        <end position="577"/>
    </location>
</feature>
<protein>
    <recommendedName>
        <fullName evidence="10">Bestrophin homolog</fullName>
    </recommendedName>
</protein>
<accession>A0A7R9A4A2</accession>
<evidence type="ECO:0000313" key="8">
    <source>
        <dbReference type="EMBL" id="CAD7247697.1"/>
    </source>
</evidence>
<evidence type="ECO:0000256" key="7">
    <source>
        <dbReference type="SAM" id="Phobius"/>
    </source>
</evidence>
<reference evidence="8" key="1">
    <citation type="submission" date="2020-11" db="EMBL/GenBank/DDBJ databases">
        <authorList>
            <person name="Tran Van P."/>
        </authorList>
    </citation>
    <scope>NUCLEOTIDE SEQUENCE</scope>
</reference>
<keyword evidence="9" id="KW-1185">Reference proteome</keyword>
<dbReference type="EMBL" id="CAJPEV010001545">
    <property type="protein sequence ID" value="CAG0893223.1"/>
    <property type="molecule type" value="Genomic_DNA"/>
</dbReference>
<name>A0A7R9A4A2_9CRUS</name>
<evidence type="ECO:0000256" key="3">
    <source>
        <dbReference type="ARBA" id="ARBA00022989"/>
    </source>
</evidence>
<feature type="transmembrane region" description="Helical" evidence="7">
    <location>
        <begin position="528"/>
        <end position="547"/>
    </location>
</feature>
<dbReference type="InterPro" id="IPR021134">
    <property type="entry name" value="Bestrophin-like"/>
</dbReference>
<dbReference type="PANTHER" id="PTHR10736:SF11">
    <property type="entry name" value="BESTROPHIN 2"/>
    <property type="match status" value="1"/>
</dbReference>
<keyword evidence="3 7" id="KW-1133">Transmembrane helix</keyword>
<feature type="compositionally biased region" description="Polar residues" evidence="6">
    <location>
        <begin position="745"/>
        <end position="754"/>
    </location>
</feature>